<evidence type="ECO:0000313" key="14">
    <source>
        <dbReference type="Proteomes" id="UP000499080"/>
    </source>
</evidence>
<feature type="non-terminal residue" evidence="13">
    <location>
        <position position="1"/>
    </location>
</feature>
<protein>
    <submittedName>
        <fullName evidence="13">Uncharacterized protein</fullName>
    </submittedName>
</protein>
<evidence type="ECO:0000256" key="9">
    <source>
        <dbReference type="ARBA" id="ARBA00023136"/>
    </source>
</evidence>
<dbReference type="EMBL" id="BGPR01001763">
    <property type="protein sequence ID" value="GBM61344.1"/>
    <property type="molecule type" value="Genomic_DNA"/>
</dbReference>
<evidence type="ECO:0000256" key="2">
    <source>
        <dbReference type="ARBA" id="ARBA00007193"/>
    </source>
</evidence>
<evidence type="ECO:0000256" key="10">
    <source>
        <dbReference type="ARBA" id="ARBA00023201"/>
    </source>
</evidence>
<proteinExistence type="inferred from homology"/>
<keyword evidence="11 12" id="KW-0407">Ion channel</keyword>
<dbReference type="Gene3D" id="1.10.287.770">
    <property type="entry name" value="YojJ-like"/>
    <property type="match status" value="1"/>
</dbReference>
<dbReference type="OrthoDB" id="6436026at2759"/>
<comment type="caution">
    <text evidence="13">The sequence shown here is derived from an EMBL/GenBank/DDBJ whole genome shotgun (WGS) entry which is preliminary data.</text>
</comment>
<dbReference type="GO" id="GO:0016020">
    <property type="term" value="C:membrane"/>
    <property type="evidence" value="ECO:0007669"/>
    <property type="project" value="UniProtKB-SubCell"/>
</dbReference>
<keyword evidence="10 12" id="KW-0739">Sodium transport</keyword>
<keyword evidence="5 12" id="KW-0812">Transmembrane</keyword>
<evidence type="ECO:0000256" key="8">
    <source>
        <dbReference type="ARBA" id="ARBA00023065"/>
    </source>
</evidence>
<evidence type="ECO:0000256" key="5">
    <source>
        <dbReference type="ARBA" id="ARBA00022692"/>
    </source>
</evidence>
<keyword evidence="4 12" id="KW-0894">Sodium channel</keyword>
<keyword evidence="14" id="KW-1185">Reference proteome</keyword>
<keyword evidence="7" id="KW-0915">Sodium</keyword>
<reference evidence="13 14" key="1">
    <citation type="journal article" date="2019" name="Sci. Rep.">
        <title>Orb-weaving spider Araneus ventricosus genome elucidates the spidroin gene catalogue.</title>
        <authorList>
            <person name="Kono N."/>
            <person name="Nakamura H."/>
            <person name="Ohtoshi R."/>
            <person name="Moran D.A.P."/>
            <person name="Shinohara A."/>
            <person name="Yoshida Y."/>
            <person name="Fujiwara M."/>
            <person name="Mori M."/>
            <person name="Tomita M."/>
            <person name="Arakawa K."/>
        </authorList>
    </citation>
    <scope>NUCLEOTIDE SEQUENCE [LARGE SCALE GENOMIC DNA]</scope>
</reference>
<evidence type="ECO:0000256" key="1">
    <source>
        <dbReference type="ARBA" id="ARBA00004141"/>
    </source>
</evidence>
<gene>
    <name evidence="13" type="ORF">AVEN_150491-2_1</name>
</gene>
<dbReference type="AlphaFoldDB" id="A0A4Y2HA16"/>
<keyword evidence="6" id="KW-1133">Transmembrane helix</keyword>
<organism evidence="13 14">
    <name type="scientific">Araneus ventricosus</name>
    <name type="common">Orbweaver spider</name>
    <name type="synonym">Epeira ventricosa</name>
    <dbReference type="NCBI Taxonomy" id="182803"/>
    <lineage>
        <taxon>Eukaryota</taxon>
        <taxon>Metazoa</taxon>
        <taxon>Ecdysozoa</taxon>
        <taxon>Arthropoda</taxon>
        <taxon>Chelicerata</taxon>
        <taxon>Arachnida</taxon>
        <taxon>Araneae</taxon>
        <taxon>Araneomorphae</taxon>
        <taxon>Entelegynae</taxon>
        <taxon>Araneoidea</taxon>
        <taxon>Araneidae</taxon>
        <taxon>Araneus</taxon>
    </lineage>
</organism>
<name>A0A4Y2HA16_ARAVE</name>
<dbReference type="InterPro" id="IPR001873">
    <property type="entry name" value="ENaC"/>
</dbReference>
<evidence type="ECO:0000256" key="3">
    <source>
        <dbReference type="ARBA" id="ARBA00022448"/>
    </source>
</evidence>
<evidence type="ECO:0000313" key="13">
    <source>
        <dbReference type="EMBL" id="GBM61344.1"/>
    </source>
</evidence>
<accession>A0A4Y2HA16</accession>
<evidence type="ECO:0000256" key="4">
    <source>
        <dbReference type="ARBA" id="ARBA00022461"/>
    </source>
</evidence>
<keyword evidence="9" id="KW-0472">Membrane</keyword>
<comment type="similarity">
    <text evidence="2 12">Belongs to the amiloride-sensitive sodium channel (TC 1.A.6) family.</text>
</comment>
<evidence type="ECO:0000256" key="7">
    <source>
        <dbReference type="ARBA" id="ARBA00023053"/>
    </source>
</evidence>
<evidence type="ECO:0000256" key="6">
    <source>
        <dbReference type="ARBA" id="ARBA00022989"/>
    </source>
</evidence>
<sequence>NFIINTKCRRWTPKVFGAHASIIVKNTEVTVINHVPLYSSGELFSHIGGLLGCWLGISVFTFTDNIEKFFRKVVYWKTRFRMEKLPKASTSEIHLD</sequence>
<comment type="subcellular location">
    <subcellularLocation>
        <location evidence="1">Membrane</location>
        <topology evidence="1">Multi-pass membrane protein</topology>
    </subcellularLocation>
</comment>
<keyword evidence="8 12" id="KW-0406">Ion transport</keyword>
<evidence type="ECO:0000256" key="12">
    <source>
        <dbReference type="RuleBase" id="RU000679"/>
    </source>
</evidence>
<dbReference type="GO" id="GO:0005272">
    <property type="term" value="F:sodium channel activity"/>
    <property type="evidence" value="ECO:0007669"/>
    <property type="project" value="UniProtKB-KW"/>
</dbReference>
<dbReference type="Pfam" id="PF00858">
    <property type="entry name" value="ASC"/>
    <property type="match status" value="1"/>
</dbReference>
<dbReference type="Proteomes" id="UP000499080">
    <property type="component" value="Unassembled WGS sequence"/>
</dbReference>
<keyword evidence="3 12" id="KW-0813">Transport</keyword>
<evidence type="ECO:0000256" key="11">
    <source>
        <dbReference type="ARBA" id="ARBA00023303"/>
    </source>
</evidence>